<protein>
    <submittedName>
        <fullName evidence="3">Tripartite tricarboxylate transporter substrate binding protein</fullName>
    </submittedName>
</protein>
<sequence length="360" mass="38536">MKGEDYVKILKSKGSSLFIVFLSVLLLLVGCSSNSSSSTITTTASTSNEGSANTSGNDESVYADGKPVTLVAPASPGSGWDLTARALVEVFTKEQLVDFPVPVINEAGATGAVSLSQLVTANKGGVDKISVTSTPIMSNYLRGLSDYSYEDVTMIARLMTEYYTVIVPKDSKYQTLTDLLNEIKEDPKSVAIGASGDDQLPFALLVDAVGGDASSINFISYEGGGEITNAVLNGDIKAAMSGISEFTAQIESGEFRALAVTSEERLGGVMAEVPTAVELGIDVTFGNWRGLMGPPEMPQDAVAYWQNVIEKTLQTETWKDLAAKNQWETTFMKGEEFQNYLDEANDAYIKGLETTNQLKK</sequence>
<dbReference type="Proteomes" id="UP000276349">
    <property type="component" value="Unassembled WGS sequence"/>
</dbReference>
<feature type="region of interest" description="Disordered" evidence="2">
    <location>
        <begin position="39"/>
        <end position="60"/>
    </location>
</feature>
<dbReference type="Pfam" id="PF03401">
    <property type="entry name" value="TctC"/>
    <property type="match status" value="1"/>
</dbReference>
<evidence type="ECO:0000256" key="2">
    <source>
        <dbReference type="SAM" id="MobiDB-lite"/>
    </source>
</evidence>
<dbReference type="PANTHER" id="PTHR42928">
    <property type="entry name" value="TRICARBOXYLATE-BINDING PROTEIN"/>
    <property type="match status" value="1"/>
</dbReference>
<keyword evidence="4" id="KW-1185">Reference proteome</keyword>
<feature type="compositionally biased region" description="Polar residues" evidence="2">
    <location>
        <begin position="49"/>
        <end position="58"/>
    </location>
</feature>
<proteinExistence type="inferred from homology"/>
<dbReference type="PROSITE" id="PS51257">
    <property type="entry name" value="PROKAR_LIPOPROTEIN"/>
    <property type="match status" value="1"/>
</dbReference>
<reference evidence="3 4" key="1">
    <citation type="submission" date="2018-12" db="EMBL/GenBank/DDBJ databases">
        <authorList>
            <person name="Yu L."/>
        </authorList>
    </citation>
    <scope>NUCLEOTIDE SEQUENCE [LARGE SCALE GENOMIC DNA]</scope>
    <source>
        <strain evidence="3 4">S5H2222</strain>
    </source>
</reference>
<dbReference type="Gene3D" id="3.40.190.150">
    <property type="entry name" value="Bordetella uptake gene, domain 1"/>
    <property type="match status" value="1"/>
</dbReference>
<evidence type="ECO:0000313" key="3">
    <source>
        <dbReference type="EMBL" id="RTQ94165.1"/>
    </source>
</evidence>
<dbReference type="SUPFAM" id="SSF53850">
    <property type="entry name" value="Periplasmic binding protein-like II"/>
    <property type="match status" value="1"/>
</dbReference>
<dbReference type="PIRSF" id="PIRSF017082">
    <property type="entry name" value="YflP"/>
    <property type="match status" value="1"/>
</dbReference>
<dbReference type="InterPro" id="IPR005064">
    <property type="entry name" value="BUG"/>
</dbReference>
<dbReference type="PANTHER" id="PTHR42928:SF3">
    <property type="entry name" value="UPF0065 PROTEIN YFLP"/>
    <property type="match status" value="1"/>
</dbReference>
<comment type="similarity">
    <text evidence="1">Belongs to the UPF0065 (bug) family.</text>
</comment>
<dbReference type="InterPro" id="IPR042100">
    <property type="entry name" value="Bug_dom1"/>
</dbReference>
<dbReference type="OrthoDB" id="9780943at2"/>
<accession>A0A431UUJ5</accession>
<dbReference type="Gene3D" id="3.40.190.10">
    <property type="entry name" value="Periplasmic binding protein-like II"/>
    <property type="match status" value="1"/>
</dbReference>
<name>A0A431UUJ5_9BACI</name>
<evidence type="ECO:0000256" key="1">
    <source>
        <dbReference type="ARBA" id="ARBA00006987"/>
    </source>
</evidence>
<feature type="compositionally biased region" description="Low complexity" evidence="2">
    <location>
        <begin position="39"/>
        <end position="48"/>
    </location>
</feature>
<evidence type="ECO:0000313" key="4">
    <source>
        <dbReference type="Proteomes" id="UP000276349"/>
    </source>
</evidence>
<comment type="caution">
    <text evidence="3">The sequence shown here is derived from an EMBL/GenBank/DDBJ whole genome shotgun (WGS) entry which is preliminary data.</text>
</comment>
<dbReference type="CDD" id="cd07012">
    <property type="entry name" value="PBP2_Bug_TTT"/>
    <property type="match status" value="1"/>
</dbReference>
<dbReference type="AlphaFoldDB" id="A0A431UUJ5"/>
<gene>
    <name evidence="3" type="ORF">EKG35_06515</name>
</gene>
<organism evidence="3 4">
    <name type="scientific">Lysinibacillus telephonicus</name>
    <dbReference type="NCBI Taxonomy" id="1714840"/>
    <lineage>
        <taxon>Bacteria</taxon>
        <taxon>Bacillati</taxon>
        <taxon>Bacillota</taxon>
        <taxon>Bacilli</taxon>
        <taxon>Bacillales</taxon>
        <taxon>Bacillaceae</taxon>
        <taxon>Lysinibacillus</taxon>
    </lineage>
</organism>
<dbReference type="EMBL" id="RXNR01000013">
    <property type="protein sequence ID" value="RTQ94165.1"/>
    <property type="molecule type" value="Genomic_DNA"/>
</dbReference>